<comment type="caution">
    <text evidence="1">The sequence shown here is derived from an EMBL/GenBank/DDBJ whole genome shotgun (WGS) entry which is preliminary data.</text>
</comment>
<gene>
    <name evidence="1" type="ORF">GCM10009118_02730</name>
</gene>
<keyword evidence="2" id="KW-1185">Reference proteome</keyword>
<dbReference type="InterPro" id="IPR010667">
    <property type="entry name" value="Phage_T4_Gp19"/>
</dbReference>
<evidence type="ECO:0000313" key="1">
    <source>
        <dbReference type="EMBL" id="GAA0873865.1"/>
    </source>
</evidence>
<organism evidence="1 2">
    <name type="scientific">Wandonia haliotis</name>
    <dbReference type="NCBI Taxonomy" id="574963"/>
    <lineage>
        <taxon>Bacteria</taxon>
        <taxon>Pseudomonadati</taxon>
        <taxon>Bacteroidota</taxon>
        <taxon>Flavobacteriia</taxon>
        <taxon>Flavobacteriales</taxon>
        <taxon>Crocinitomicaceae</taxon>
        <taxon>Wandonia</taxon>
    </lineage>
</organism>
<protein>
    <submittedName>
        <fullName evidence="1">Phage tail protein</fullName>
    </submittedName>
</protein>
<dbReference type="RefSeq" id="WP_343784327.1">
    <property type="nucleotide sequence ID" value="NZ_BAAAFH010000003.1"/>
</dbReference>
<sequence length="152" mass="17374">MAAKAKDWELPVAFYFQVLMQGTEFSFKEVSGLTTELETETITEGGNNDYSYVVPKQVKHGNLVLKRALKPLNQDDVKWLSTFFNGSLTFPVSTVSITINLLQKDGKPLYSWNCHNAYPVKWETEPLDSEKNNILIETLEFTYTTIERVPCQ</sequence>
<dbReference type="Pfam" id="PF06841">
    <property type="entry name" value="Phage_T4_gp19"/>
    <property type="match status" value="1"/>
</dbReference>
<dbReference type="Proteomes" id="UP001501126">
    <property type="component" value="Unassembled WGS sequence"/>
</dbReference>
<accession>A0ABP3XX28</accession>
<name>A0ABP3XX28_9FLAO</name>
<evidence type="ECO:0000313" key="2">
    <source>
        <dbReference type="Proteomes" id="UP001501126"/>
    </source>
</evidence>
<proteinExistence type="predicted"/>
<dbReference type="PANTHER" id="PTHR38009:SF1">
    <property type="entry name" value="CONSERVED HYPOTHETICAL PHAGE TAIL PROTEIN"/>
    <property type="match status" value="1"/>
</dbReference>
<dbReference type="NCBIfam" id="TIGR02241">
    <property type="entry name" value="conserved hypothetical phage tail region protein"/>
    <property type="match status" value="1"/>
</dbReference>
<dbReference type="InterPro" id="IPR011747">
    <property type="entry name" value="CHP02241"/>
</dbReference>
<dbReference type="EMBL" id="BAAAFH010000003">
    <property type="protein sequence ID" value="GAA0873865.1"/>
    <property type="molecule type" value="Genomic_DNA"/>
</dbReference>
<reference evidence="2" key="1">
    <citation type="journal article" date="2019" name="Int. J. Syst. Evol. Microbiol.">
        <title>The Global Catalogue of Microorganisms (GCM) 10K type strain sequencing project: providing services to taxonomists for standard genome sequencing and annotation.</title>
        <authorList>
            <consortium name="The Broad Institute Genomics Platform"/>
            <consortium name="The Broad Institute Genome Sequencing Center for Infectious Disease"/>
            <person name="Wu L."/>
            <person name="Ma J."/>
        </authorList>
    </citation>
    <scope>NUCLEOTIDE SEQUENCE [LARGE SCALE GENOMIC DNA]</scope>
    <source>
        <strain evidence="2">JCM 16083</strain>
    </source>
</reference>
<dbReference type="PANTHER" id="PTHR38009">
    <property type="entry name" value="CONSERVED HYPOTHETICAL PHAGE TAIL PROTEIN"/>
    <property type="match status" value="1"/>
</dbReference>